<keyword evidence="10" id="KW-0786">Thiamine pyrophosphate</keyword>
<dbReference type="InParanoid" id="D8SWS3"/>
<evidence type="ECO:0000256" key="7">
    <source>
        <dbReference type="ARBA" id="ARBA00022723"/>
    </source>
</evidence>
<evidence type="ECO:0000256" key="4">
    <source>
        <dbReference type="ARBA" id="ARBA00007812"/>
    </source>
</evidence>
<accession>D8SWS3</accession>
<proteinExistence type="inferred from homology"/>
<dbReference type="AlphaFoldDB" id="D8SWS3"/>
<evidence type="ECO:0000256" key="10">
    <source>
        <dbReference type="ARBA" id="ARBA00023052"/>
    </source>
</evidence>
<evidence type="ECO:0000256" key="11">
    <source>
        <dbReference type="ARBA" id="ARBA00023239"/>
    </source>
</evidence>
<feature type="domain" description="Thiamine pyrophosphate enzyme N-terminal TPP-binding" evidence="12">
    <location>
        <begin position="11"/>
        <end position="70"/>
    </location>
</feature>
<dbReference type="KEGG" id="smo:SELMODRAFT_28600"/>
<dbReference type="GO" id="GO:0030976">
    <property type="term" value="F:thiamine pyrophosphate binding"/>
    <property type="evidence" value="ECO:0007669"/>
    <property type="project" value="InterPro"/>
</dbReference>
<name>D8SWS3_SELML</name>
<gene>
    <name evidence="13" type="ORF">SELMODRAFT_28600</name>
</gene>
<dbReference type="GO" id="GO:0046872">
    <property type="term" value="F:metal ion binding"/>
    <property type="evidence" value="ECO:0007669"/>
    <property type="project" value="UniProtKB-KW"/>
</dbReference>
<dbReference type="InterPro" id="IPR012001">
    <property type="entry name" value="Thiamin_PyroP_enz_TPP-bd_dom"/>
</dbReference>
<dbReference type="Gramene" id="EFJ11073">
    <property type="protein sequence ID" value="EFJ11073"/>
    <property type="gene ID" value="SELMODRAFT_28600"/>
</dbReference>
<dbReference type="OMA" id="YCDELNA"/>
<comment type="similarity">
    <text evidence="4">Belongs to the TPP enzyme family.</text>
</comment>
<dbReference type="InterPro" id="IPR012110">
    <property type="entry name" value="PDC/IPDC-like"/>
</dbReference>
<evidence type="ECO:0000256" key="3">
    <source>
        <dbReference type="ARBA" id="ARBA00001964"/>
    </source>
</evidence>
<dbReference type="HOGENOM" id="CLU_2747663_0_0_1"/>
<feature type="non-terminal residue" evidence="13">
    <location>
        <position position="1"/>
    </location>
</feature>
<comment type="subunit">
    <text evidence="5">Homotetramer.</text>
</comment>
<dbReference type="Pfam" id="PF02776">
    <property type="entry name" value="TPP_enzyme_N"/>
    <property type="match status" value="1"/>
</dbReference>
<dbReference type="EMBL" id="GL377649">
    <property type="protein sequence ID" value="EFJ11073.1"/>
    <property type="molecule type" value="Genomic_DNA"/>
</dbReference>
<dbReference type="EC" id="4.1.1.1" evidence="6"/>
<keyword evidence="8" id="KW-0210">Decarboxylase</keyword>
<comment type="cofactor">
    <cofactor evidence="3">
        <name>thiamine diphosphate</name>
        <dbReference type="ChEBI" id="CHEBI:58937"/>
    </cofactor>
</comment>
<dbReference type="Proteomes" id="UP000001514">
    <property type="component" value="Unassembled WGS sequence"/>
</dbReference>
<dbReference type="GO" id="GO:0004737">
    <property type="term" value="F:pyruvate decarboxylase activity"/>
    <property type="evidence" value="ECO:0007669"/>
    <property type="project" value="UniProtKB-EC"/>
</dbReference>
<dbReference type="InterPro" id="IPR029061">
    <property type="entry name" value="THDP-binding"/>
</dbReference>
<evidence type="ECO:0000313" key="14">
    <source>
        <dbReference type="Proteomes" id="UP000001514"/>
    </source>
</evidence>
<keyword evidence="14" id="KW-1185">Reference proteome</keyword>
<organism evidence="14">
    <name type="scientific">Selaginella moellendorffii</name>
    <name type="common">Spikemoss</name>
    <dbReference type="NCBI Taxonomy" id="88036"/>
    <lineage>
        <taxon>Eukaryota</taxon>
        <taxon>Viridiplantae</taxon>
        <taxon>Streptophyta</taxon>
        <taxon>Embryophyta</taxon>
        <taxon>Tracheophyta</taxon>
        <taxon>Lycopodiopsida</taxon>
        <taxon>Selaginellales</taxon>
        <taxon>Selaginellaceae</taxon>
        <taxon>Selaginella</taxon>
    </lineage>
</organism>
<feature type="non-terminal residue" evidence="13">
    <location>
        <position position="71"/>
    </location>
</feature>
<comment type="catalytic activity">
    <reaction evidence="1">
        <text>a 2-oxocarboxylate + H(+) = an aldehyde + CO2</text>
        <dbReference type="Rhea" id="RHEA:11628"/>
        <dbReference type="ChEBI" id="CHEBI:15378"/>
        <dbReference type="ChEBI" id="CHEBI:16526"/>
        <dbReference type="ChEBI" id="CHEBI:17478"/>
        <dbReference type="ChEBI" id="CHEBI:35179"/>
        <dbReference type="EC" id="4.1.1.1"/>
    </reaction>
</comment>
<dbReference type="eggNOG" id="KOG1184">
    <property type="taxonomic scope" value="Eukaryota"/>
</dbReference>
<evidence type="ECO:0000256" key="5">
    <source>
        <dbReference type="ARBA" id="ARBA00011881"/>
    </source>
</evidence>
<evidence type="ECO:0000256" key="6">
    <source>
        <dbReference type="ARBA" id="ARBA00013202"/>
    </source>
</evidence>
<dbReference type="PANTHER" id="PTHR43452">
    <property type="entry name" value="PYRUVATE DECARBOXYLASE"/>
    <property type="match status" value="1"/>
</dbReference>
<evidence type="ECO:0000313" key="13">
    <source>
        <dbReference type="EMBL" id="EFJ11073.1"/>
    </source>
</evidence>
<evidence type="ECO:0000256" key="2">
    <source>
        <dbReference type="ARBA" id="ARBA00001920"/>
    </source>
</evidence>
<dbReference type="Gene3D" id="3.40.50.970">
    <property type="match status" value="1"/>
</dbReference>
<dbReference type="SUPFAM" id="SSF52518">
    <property type="entry name" value="Thiamin diphosphate-binding fold (THDP-binding)"/>
    <property type="match status" value="1"/>
</dbReference>
<reference evidence="13 14" key="1">
    <citation type="journal article" date="2011" name="Science">
        <title>The Selaginella genome identifies genetic changes associated with the evolution of vascular plants.</title>
        <authorList>
            <person name="Banks J.A."/>
            <person name="Nishiyama T."/>
            <person name="Hasebe M."/>
            <person name="Bowman J.L."/>
            <person name="Gribskov M."/>
            <person name="dePamphilis C."/>
            <person name="Albert V.A."/>
            <person name="Aono N."/>
            <person name="Aoyama T."/>
            <person name="Ambrose B.A."/>
            <person name="Ashton N.W."/>
            <person name="Axtell M.J."/>
            <person name="Barker E."/>
            <person name="Barker M.S."/>
            <person name="Bennetzen J.L."/>
            <person name="Bonawitz N.D."/>
            <person name="Chapple C."/>
            <person name="Cheng C."/>
            <person name="Correa L.G."/>
            <person name="Dacre M."/>
            <person name="DeBarry J."/>
            <person name="Dreyer I."/>
            <person name="Elias M."/>
            <person name="Engstrom E.M."/>
            <person name="Estelle M."/>
            <person name="Feng L."/>
            <person name="Finet C."/>
            <person name="Floyd S.K."/>
            <person name="Frommer W.B."/>
            <person name="Fujita T."/>
            <person name="Gramzow L."/>
            <person name="Gutensohn M."/>
            <person name="Harholt J."/>
            <person name="Hattori M."/>
            <person name="Heyl A."/>
            <person name="Hirai T."/>
            <person name="Hiwatashi Y."/>
            <person name="Ishikawa M."/>
            <person name="Iwata M."/>
            <person name="Karol K.G."/>
            <person name="Koehler B."/>
            <person name="Kolukisaoglu U."/>
            <person name="Kubo M."/>
            <person name="Kurata T."/>
            <person name="Lalonde S."/>
            <person name="Li K."/>
            <person name="Li Y."/>
            <person name="Litt A."/>
            <person name="Lyons E."/>
            <person name="Manning G."/>
            <person name="Maruyama T."/>
            <person name="Michael T.P."/>
            <person name="Mikami K."/>
            <person name="Miyazaki S."/>
            <person name="Morinaga S."/>
            <person name="Murata T."/>
            <person name="Mueller-Roeber B."/>
            <person name="Nelson D.R."/>
            <person name="Obara M."/>
            <person name="Oguri Y."/>
            <person name="Olmstead R.G."/>
            <person name="Onodera N."/>
            <person name="Petersen B.L."/>
            <person name="Pils B."/>
            <person name="Prigge M."/>
            <person name="Rensing S.A."/>
            <person name="Riano-Pachon D.M."/>
            <person name="Roberts A.W."/>
            <person name="Sato Y."/>
            <person name="Scheller H.V."/>
            <person name="Schulz B."/>
            <person name="Schulz C."/>
            <person name="Shakirov E.V."/>
            <person name="Shibagaki N."/>
            <person name="Shinohara N."/>
            <person name="Shippen D.E."/>
            <person name="Soerensen I."/>
            <person name="Sotooka R."/>
            <person name="Sugimoto N."/>
            <person name="Sugita M."/>
            <person name="Sumikawa N."/>
            <person name="Tanurdzic M."/>
            <person name="Theissen G."/>
            <person name="Ulvskov P."/>
            <person name="Wakazuki S."/>
            <person name="Weng J.K."/>
            <person name="Willats W.W."/>
            <person name="Wipf D."/>
            <person name="Wolf P.G."/>
            <person name="Yang L."/>
            <person name="Zimmer A.D."/>
            <person name="Zhu Q."/>
            <person name="Mitros T."/>
            <person name="Hellsten U."/>
            <person name="Loque D."/>
            <person name="Otillar R."/>
            <person name="Salamov A."/>
            <person name="Schmutz J."/>
            <person name="Shapiro H."/>
            <person name="Lindquist E."/>
            <person name="Lucas S."/>
            <person name="Rokhsar D."/>
            <person name="Grigoriev I.V."/>
        </authorList>
    </citation>
    <scope>NUCLEOTIDE SEQUENCE [LARGE SCALE GENOMIC DNA]</scope>
</reference>
<comment type="cofactor">
    <cofactor evidence="2">
        <name>a metal cation</name>
        <dbReference type="ChEBI" id="CHEBI:25213"/>
    </cofactor>
</comment>
<sequence length="71" mass="7310">LFGMLGDFNLLNFVGYCDELNAGYATNGYLQAKGVGACAVTFTVGGLSVINAIADSYSENLLVICIVGGPN</sequence>
<evidence type="ECO:0000256" key="9">
    <source>
        <dbReference type="ARBA" id="ARBA00022842"/>
    </source>
</evidence>
<protein>
    <recommendedName>
        <fullName evidence="6">pyruvate decarboxylase</fullName>
        <ecNumber evidence="6">4.1.1.1</ecNumber>
    </recommendedName>
</protein>
<keyword evidence="11" id="KW-0456">Lyase</keyword>
<evidence type="ECO:0000256" key="1">
    <source>
        <dbReference type="ARBA" id="ARBA00001041"/>
    </source>
</evidence>
<dbReference type="STRING" id="88036.D8SWS3"/>
<evidence type="ECO:0000259" key="12">
    <source>
        <dbReference type="Pfam" id="PF02776"/>
    </source>
</evidence>
<keyword evidence="9" id="KW-0460">Magnesium</keyword>
<keyword evidence="7" id="KW-0479">Metal-binding</keyword>
<evidence type="ECO:0000256" key="8">
    <source>
        <dbReference type="ARBA" id="ARBA00022793"/>
    </source>
</evidence>
<dbReference type="PANTHER" id="PTHR43452:SF1">
    <property type="entry name" value="PYRUVATE DECARBOXYLASE C186.09-RELATED"/>
    <property type="match status" value="1"/>
</dbReference>